<evidence type="ECO:0000313" key="2">
    <source>
        <dbReference type="Proteomes" id="UP000809789"/>
    </source>
</evidence>
<proteinExistence type="predicted"/>
<evidence type="ECO:0000313" key="1">
    <source>
        <dbReference type="EMBL" id="KAG8629870.1"/>
    </source>
</evidence>
<protein>
    <recommendedName>
        <fullName evidence="3">Nucleoside phosphorylase domain-containing protein</fullName>
    </recommendedName>
</protein>
<dbReference type="Gene3D" id="3.40.50.1580">
    <property type="entry name" value="Nucleoside phosphorylase domain"/>
    <property type="match status" value="1"/>
</dbReference>
<dbReference type="SUPFAM" id="SSF53167">
    <property type="entry name" value="Purine and uridine phosphorylases"/>
    <property type="match status" value="1"/>
</dbReference>
<organism evidence="1 2">
    <name type="scientific">Elsinoe batatas</name>
    <dbReference type="NCBI Taxonomy" id="2601811"/>
    <lineage>
        <taxon>Eukaryota</taxon>
        <taxon>Fungi</taxon>
        <taxon>Dikarya</taxon>
        <taxon>Ascomycota</taxon>
        <taxon>Pezizomycotina</taxon>
        <taxon>Dothideomycetes</taxon>
        <taxon>Dothideomycetidae</taxon>
        <taxon>Myriangiales</taxon>
        <taxon>Elsinoaceae</taxon>
        <taxon>Elsinoe</taxon>
    </lineage>
</organism>
<comment type="caution">
    <text evidence="1">The sequence shown here is derived from an EMBL/GenBank/DDBJ whole genome shotgun (WGS) entry which is preliminary data.</text>
</comment>
<name>A0A8K0L6R0_9PEZI</name>
<gene>
    <name evidence="1" type="ORF">KVT40_001489</name>
</gene>
<dbReference type="EMBL" id="JAESVG020000002">
    <property type="protein sequence ID" value="KAG8629870.1"/>
    <property type="molecule type" value="Genomic_DNA"/>
</dbReference>
<dbReference type="Proteomes" id="UP000809789">
    <property type="component" value="Unassembled WGS sequence"/>
</dbReference>
<reference evidence="1" key="1">
    <citation type="submission" date="2021-07" db="EMBL/GenBank/DDBJ databases">
        <title>Elsinoe batatas strain:CRI-CJ2 Genome sequencing and assembly.</title>
        <authorList>
            <person name="Huang L."/>
        </authorList>
    </citation>
    <scope>NUCLEOTIDE SEQUENCE</scope>
    <source>
        <strain evidence="1">CRI-CJ2</strain>
    </source>
</reference>
<dbReference type="InterPro" id="IPR053137">
    <property type="entry name" value="NLR-like"/>
</dbReference>
<dbReference type="InterPro" id="IPR035994">
    <property type="entry name" value="Nucleoside_phosphorylase_sf"/>
</dbReference>
<dbReference type="PANTHER" id="PTHR46082">
    <property type="entry name" value="ATP/GTP-BINDING PROTEIN-RELATED"/>
    <property type="match status" value="1"/>
</dbReference>
<keyword evidence="2" id="KW-1185">Reference proteome</keyword>
<sequence length="306" mass="34971">MNHSDYRVAWICPLAKERSAAVSLLDDIHPTLSPRDGDSNIYTYGRMGKHNVVIAHLPSGSSGNGHAARLAVRLKNTFRNIEFSFLVGIGGGAPSREHDIRLGDIVVSHPHRQSGGVIQYDHGKALPGNEIEITGSLNRPSDALLSAVAKLDSDYRCRDSRIMEILSESIEKNPRRLEACIYPGSTYEDRLFHSDYPHQKSDDPDCNWCDKRQSTPRPARYDFLKVDPTRRAILTRFDHWIGCQCKDNCGRRWNFANERGLCDGEEREGQGREECDMVKVWRERKVWGEKGKKGRWQKMKEVWYMS</sequence>
<dbReference type="AlphaFoldDB" id="A0A8K0L6R0"/>
<dbReference type="PANTHER" id="PTHR46082:SF11">
    <property type="entry name" value="AAA+ ATPASE DOMAIN-CONTAINING PROTEIN-RELATED"/>
    <property type="match status" value="1"/>
</dbReference>
<accession>A0A8K0L6R0</accession>
<dbReference type="GO" id="GO:0009116">
    <property type="term" value="P:nucleoside metabolic process"/>
    <property type="evidence" value="ECO:0007669"/>
    <property type="project" value="InterPro"/>
</dbReference>
<dbReference type="OrthoDB" id="1577640at2759"/>
<dbReference type="GO" id="GO:0003824">
    <property type="term" value="F:catalytic activity"/>
    <property type="evidence" value="ECO:0007669"/>
    <property type="project" value="InterPro"/>
</dbReference>
<evidence type="ECO:0008006" key="3">
    <source>
        <dbReference type="Google" id="ProtNLM"/>
    </source>
</evidence>